<dbReference type="KEGG" id="mmet:MCMEM_0238"/>
<dbReference type="InterPro" id="IPR003447">
    <property type="entry name" value="FEMABX"/>
</dbReference>
<evidence type="ECO:0000256" key="5">
    <source>
        <dbReference type="ARBA" id="ARBA00023315"/>
    </source>
</evidence>
<reference evidence="8 9" key="1">
    <citation type="submission" date="2014-07" db="EMBL/GenBank/DDBJ databases">
        <title>Methanogenic archaea and the global carbon cycle.</title>
        <authorList>
            <person name="Henriksen J.R."/>
            <person name="Luke J."/>
            <person name="Reinhart S."/>
            <person name="Benedict M.N."/>
            <person name="Youngblut N.D."/>
            <person name="Metcalf M.E."/>
            <person name="Whitaker R.J."/>
            <person name="Metcalf W.W."/>
        </authorList>
    </citation>
    <scope>NUCLEOTIDE SEQUENCE [LARGE SCALE GENOMIC DNA]</scope>
    <source>
        <strain evidence="8 9">MM1</strain>
    </source>
</reference>
<protein>
    <recommendedName>
        <fullName evidence="7">BioF2-like acetyltransferase domain-containing protein</fullName>
    </recommendedName>
</protein>
<evidence type="ECO:0000256" key="1">
    <source>
        <dbReference type="ARBA" id="ARBA00009943"/>
    </source>
</evidence>
<keyword evidence="6" id="KW-0961">Cell wall biogenesis/degradation</keyword>
<dbReference type="Pfam" id="PF13480">
    <property type="entry name" value="Acetyltransf_6"/>
    <property type="match status" value="1"/>
</dbReference>
<evidence type="ECO:0000313" key="9">
    <source>
        <dbReference type="Proteomes" id="UP000033048"/>
    </source>
</evidence>
<dbReference type="STRING" id="1434104.MCMEM_0238"/>
<evidence type="ECO:0000256" key="4">
    <source>
        <dbReference type="ARBA" id="ARBA00022984"/>
    </source>
</evidence>
<dbReference type="GO" id="GO:0016755">
    <property type="term" value="F:aminoacyltransferase activity"/>
    <property type="evidence" value="ECO:0007669"/>
    <property type="project" value="InterPro"/>
</dbReference>
<dbReference type="InterPro" id="IPR016181">
    <property type="entry name" value="Acyl_CoA_acyltransferase"/>
</dbReference>
<dbReference type="InterPro" id="IPR038740">
    <property type="entry name" value="BioF2-like_GNAT_dom"/>
</dbReference>
<evidence type="ECO:0000256" key="2">
    <source>
        <dbReference type="ARBA" id="ARBA00022679"/>
    </source>
</evidence>
<evidence type="ECO:0000313" key="8">
    <source>
        <dbReference type="EMBL" id="AKB84291.1"/>
    </source>
</evidence>
<dbReference type="PANTHER" id="PTHR36174">
    <property type="entry name" value="LIPID II:GLYCINE GLYCYLTRANSFERASE"/>
    <property type="match status" value="1"/>
</dbReference>
<keyword evidence="2" id="KW-0808">Transferase</keyword>
<dbReference type="SUPFAM" id="SSF55729">
    <property type="entry name" value="Acyl-CoA N-acyltransferases (Nat)"/>
    <property type="match status" value="2"/>
</dbReference>
<dbReference type="InterPro" id="IPR050644">
    <property type="entry name" value="PG_Glycine_Bridge_Synth"/>
</dbReference>
<accession>A0A0E3SP09</accession>
<dbReference type="EMBL" id="CP009518">
    <property type="protein sequence ID" value="AKB84291.1"/>
    <property type="molecule type" value="Genomic_DNA"/>
</dbReference>
<evidence type="ECO:0000259" key="7">
    <source>
        <dbReference type="Pfam" id="PF13480"/>
    </source>
</evidence>
<proteinExistence type="inferred from homology"/>
<dbReference type="GO" id="GO:0044038">
    <property type="term" value="P:cell wall macromolecule biosynthetic process"/>
    <property type="evidence" value="ECO:0007669"/>
    <property type="project" value="InterPro"/>
</dbReference>
<dbReference type="GO" id="GO:0008360">
    <property type="term" value="P:regulation of cell shape"/>
    <property type="evidence" value="ECO:0007669"/>
    <property type="project" value="UniProtKB-KW"/>
</dbReference>
<keyword evidence="5" id="KW-0012">Acyltransferase</keyword>
<organism evidence="8 9">
    <name type="scientific">Methanococcoides methylutens MM1</name>
    <dbReference type="NCBI Taxonomy" id="1434104"/>
    <lineage>
        <taxon>Archaea</taxon>
        <taxon>Methanobacteriati</taxon>
        <taxon>Methanobacteriota</taxon>
        <taxon>Stenosarchaea group</taxon>
        <taxon>Methanomicrobia</taxon>
        <taxon>Methanosarcinales</taxon>
        <taxon>Methanosarcinaceae</taxon>
        <taxon>Methanococcoides</taxon>
    </lineage>
</organism>
<dbReference type="AlphaFoldDB" id="A0A0E3SP09"/>
<evidence type="ECO:0000256" key="6">
    <source>
        <dbReference type="ARBA" id="ARBA00023316"/>
    </source>
</evidence>
<comment type="similarity">
    <text evidence="1">Belongs to the FemABX family.</text>
</comment>
<dbReference type="GO" id="GO:0071555">
    <property type="term" value="P:cell wall organization"/>
    <property type="evidence" value="ECO:0007669"/>
    <property type="project" value="UniProtKB-KW"/>
</dbReference>
<dbReference type="GeneID" id="24892714"/>
<keyword evidence="3" id="KW-0133">Cell shape</keyword>
<dbReference type="Proteomes" id="UP000033048">
    <property type="component" value="Chromosome"/>
</dbReference>
<evidence type="ECO:0000256" key="3">
    <source>
        <dbReference type="ARBA" id="ARBA00022960"/>
    </source>
</evidence>
<dbReference type="Gene3D" id="3.40.630.30">
    <property type="match status" value="1"/>
</dbReference>
<keyword evidence="9" id="KW-1185">Reference proteome</keyword>
<name>A0A0E3SP09_METMT</name>
<feature type="domain" description="BioF2-like acetyltransferase" evidence="7">
    <location>
        <begin position="161"/>
        <end position="300"/>
    </location>
</feature>
<dbReference type="PANTHER" id="PTHR36174:SF1">
    <property type="entry name" value="LIPID II:GLYCINE GLYCYLTRANSFERASE"/>
    <property type="match status" value="1"/>
</dbReference>
<sequence>MHITSEITDQKWDEYVKSHPFGNIFQTTSMFNVYRNTKGYFPIKVCAVNEVTNEIDGVLLGVTIHEMTGLLGKGFLGKFSTRSIIQGGPLVSDNSIVTLSKMILEYDQKVQNNSLYNQIWNLNDNKKLLQNMKYYKYEGHLNFLIKLDQPEETLWLKIHKSKRKNINRMLKKGVIIEEIKNKKKIPVFYELLKETYSRVKVPLADITLFASAFDQLVPKNMARFFLAKYDDAYIGGRAILTYNDLIYDWYAAASNNALSMHPNECLVWHILKWGMDNNYKLFDFGGAGKPGMQYGPREFKREFGGDMVNYGRYTHIYSPLKMKFTDIGLKLYQKSPL</sequence>
<dbReference type="RefSeq" id="WP_082087223.1">
    <property type="nucleotide sequence ID" value="NZ_CP009518.1"/>
</dbReference>
<dbReference type="OrthoDB" id="140543at2157"/>
<dbReference type="HOGENOM" id="CLU_817877_0_0_2"/>
<gene>
    <name evidence="8" type="ORF">MCMEM_0238</name>
</gene>
<dbReference type="PROSITE" id="PS51191">
    <property type="entry name" value="FEMABX"/>
    <property type="match status" value="1"/>
</dbReference>
<keyword evidence="4" id="KW-0573">Peptidoglycan synthesis</keyword>